<name>A0A4Y6I783_9MOLU</name>
<evidence type="ECO:0000256" key="5">
    <source>
        <dbReference type="ARBA" id="ARBA00023284"/>
    </source>
</evidence>
<evidence type="ECO:0000313" key="7">
    <source>
        <dbReference type="EMBL" id="QCZ36905.1"/>
    </source>
</evidence>
<accession>A0A5B7XWL7</accession>
<reference evidence="7 9" key="2">
    <citation type="submission" date="2019-06" db="EMBL/GenBank/DDBJ databases">
        <title>Mycoplasma sp. 2F1A isolated from ostrich.</title>
        <authorList>
            <person name="Spergser J."/>
        </authorList>
    </citation>
    <scope>NUCLEOTIDE SEQUENCE [LARGE SCALE GENOMIC DNA]</scope>
    <source>
        <strain evidence="7 9">2F1A</strain>
    </source>
</reference>
<keyword evidence="1" id="KW-0285">Flavoprotein</keyword>
<keyword evidence="10" id="KW-1185">Reference proteome</keyword>
<dbReference type="InterPro" id="IPR050097">
    <property type="entry name" value="Ferredoxin-NADP_redctase_2"/>
</dbReference>
<gene>
    <name evidence="7" type="ORF">FG904_02730</name>
    <name evidence="8" type="ORF">FIV53_02690</name>
</gene>
<keyword evidence="3" id="KW-0560">Oxidoreductase</keyword>
<evidence type="ECO:0000259" key="6">
    <source>
        <dbReference type="Pfam" id="PF07992"/>
    </source>
</evidence>
<dbReference type="OrthoDB" id="9806179at2"/>
<keyword evidence="5" id="KW-0676">Redox-active center</keyword>
<dbReference type="Pfam" id="PF07992">
    <property type="entry name" value="Pyr_redox_2"/>
    <property type="match status" value="1"/>
</dbReference>
<dbReference type="RefSeq" id="WP_139592385.1">
    <property type="nucleotide sequence ID" value="NZ_CP040825.1"/>
</dbReference>
<proteinExistence type="predicted"/>
<evidence type="ECO:0000256" key="2">
    <source>
        <dbReference type="ARBA" id="ARBA00022827"/>
    </source>
</evidence>
<dbReference type="Proteomes" id="UP000305457">
    <property type="component" value="Chromosome"/>
</dbReference>
<dbReference type="GO" id="GO:0016668">
    <property type="term" value="F:oxidoreductase activity, acting on a sulfur group of donors, NAD(P) as acceptor"/>
    <property type="evidence" value="ECO:0007669"/>
    <property type="project" value="UniProtKB-ARBA"/>
</dbReference>
<dbReference type="Gene3D" id="3.50.50.60">
    <property type="entry name" value="FAD/NAD(P)-binding domain"/>
    <property type="match status" value="2"/>
</dbReference>
<reference evidence="8 10" key="1">
    <citation type="submission" date="2019-06" db="EMBL/GenBank/DDBJ databases">
        <title>Mycoplasma nasistruthionis sp. nov. str Ms03.</title>
        <authorList>
            <person name="Botes A."/>
        </authorList>
    </citation>
    <scope>NUCLEOTIDE SEQUENCE [LARGE SCALE GENOMIC DNA]</scope>
    <source>
        <strain evidence="8 10">Ms03</strain>
    </source>
</reference>
<evidence type="ECO:0000256" key="3">
    <source>
        <dbReference type="ARBA" id="ARBA00023002"/>
    </source>
</evidence>
<dbReference type="InterPro" id="IPR036188">
    <property type="entry name" value="FAD/NAD-bd_sf"/>
</dbReference>
<dbReference type="Proteomes" id="UP000315201">
    <property type="component" value="Chromosome"/>
</dbReference>
<keyword evidence="2" id="KW-0274">FAD</keyword>
<dbReference type="InterPro" id="IPR008255">
    <property type="entry name" value="Pyr_nucl-diS_OxRdtase_2_AS"/>
</dbReference>
<accession>A0A4Y6I783</accession>
<evidence type="ECO:0000313" key="9">
    <source>
        <dbReference type="Proteomes" id="UP000305457"/>
    </source>
</evidence>
<dbReference type="PANTHER" id="PTHR48105">
    <property type="entry name" value="THIOREDOXIN REDUCTASE 1-RELATED-RELATED"/>
    <property type="match status" value="1"/>
</dbReference>
<keyword evidence="4" id="KW-1015">Disulfide bond</keyword>
<dbReference type="PRINTS" id="PR00469">
    <property type="entry name" value="PNDRDTASEII"/>
</dbReference>
<dbReference type="PROSITE" id="PS00573">
    <property type="entry name" value="PYRIDINE_REDOX_2"/>
    <property type="match status" value="1"/>
</dbReference>
<evidence type="ECO:0000256" key="4">
    <source>
        <dbReference type="ARBA" id="ARBA00023157"/>
    </source>
</evidence>
<evidence type="ECO:0000313" key="8">
    <source>
        <dbReference type="EMBL" id="QDF65180.1"/>
    </source>
</evidence>
<dbReference type="SUPFAM" id="SSF51905">
    <property type="entry name" value="FAD/NAD(P)-binding domain"/>
    <property type="match status" value="1"/>
</dbReference>
<evidence type="ECO:0000256" key="1">
    <source>
        <dbReference type="ARBA" id="ARBA00022630"/>
    </source>
</evidence>
<organism evidence="8 10">
    <name type="scientific">Mycoplasma nasistruthionis</name>
    <dbReference type="NCBI Taxonomy" id="353852"/>
    <lineage>
        <taxon>Bacteria</taxon>
        <taxon>Bacillati</taxon>
        <taxon>Mycoplasmatota</taxon>
        <taxon>Mollicutes</taxon>
        <taxon>Mycoplasmataceae</taxon>
        <taxon>Mycoplasma</taxon>
    </lineage>
</organism>
<dbReference type="PRINTS" id="PR00368">
    <property type="entry name" value="FADPNR"/>
</dbReference>
<sequence length="308" mass="33418">MNKQYDLVIIGAGPAGLNAALYASRANISVAFIEKGTPGGKLSATSKVENWIGTEIIDGWQLALNFFEHAQKFGAVYTYGDVVNVENVSNKLKKVHLADGSIIEAKAVLVATGMKNRIPTFIENIDKFTNKGVSYCAICDGPLFGKNPTLVLGGGNSAVEESTYLSSIASEVHLVIKDNDFTAEARLVQDLLKLPNVKVYRNSQIKKLDGDSMLESAVIVDKDGNETTVKVSSFFPYIGMESTAWFLKDLDILDERGFIITDEFMETKVPGIFAAGDIRQKDIRQIVTAANDGAIAGKKIVDLINSEN</sequence>
<dbReference type="EMBL" id="CP040825">
    <property type="protein sequence ID" value="QCZ36905.1"/>
    <property type="molecule type" value="Genomic_DNA"/>
</dbReference>
<protein>
    <submittedName>
        <fullName evidence="8">FAD-binding protein</fullName>
    </submittedName>
</protein>
<feature type="domain" description="FAD/NAD(P)-binding" evidence="6">
    <location>
        <begin position="5"/>
        <end position="293"/>
    </location>
</feature>
<dbReference type="EMBL" id="CP041147">
    <property type="protein sequence ID" value="QDF65180.1"/>
    <property type="molecule type" value="Genomic_DNA"/>
</dbReference>
<dbReference type="InterPro" id="IPR023753">
    <property type="entry name" value="FAD/NAD-binding_dom"/>
</dbReference>
<dbReference type="AlphaFoldDB" id="A0A4Y6I783"/>
<evidence type="ECO:0000313" key="10">
    <source>
        <dbReference type="Proteomes" id="UP000315201"/>
    </source>
</evidence>
<dbReference type="KEGG" id="mnh:FG904_02730"/>